<comment type="caution">
    <text evidence="2">The sequence shown here is derived from an EMBL/GenBank/DDBJ whole genome shotgun (WGS) entry which is preliminary data.</text>
</comment>
<organism evidence="2 3">
    <name type="scientific">Moelleriella libera RCEF 2490</name>
    <dbReference type="NCBI Taxonomy" id="1081109"/>
    <lineage>
        <taxon>Eukaryota</taxon>
        <taxon>Fungi</taxon>
        <taxon>Dikarya</taxon>
        <taxon>Ascomycota</taxon>
        <taxon>Pezizomycotina</taxon>
        <taxon>Sordariomycetes</taxon>
        <taxon>Hypocreomycetidae</taxon>
        <taxon>Hypocreales</taxon>
        <taxon>Clavicipitaceae</taxon>
        <taxon>Moelleriella</taxon>
    </lineage>
</organism>
<proteinExistence type="predicted"/>
<dbReference type="OrthoDB" id="5397087at2759"/>
<gene>
    <name evidence="2" type="ORF">AAL_05199</name>
</gene>
<feature type="compositionally biased region" description="Low complexity" evidence="1">
    <location>
        <begin position="214"/>
        <end position="236"/>
    </location>
</feature>
<dbReference type="Proteomes" id="UP000078544">
    <property type="component" value="Unassembled WGS sequence"/>
</dbReference>
<keyword evidence="3" id="KW-1185">Reference proteome</keyword>
<reference evidence="2 3" key="1">
    <citation type="journal article" date="2016" name="Genome Biol. Evol.">
        <title>Divergent and convergent evolution of fungal pathogenicity.</title>
        <authorList>
            <person name="Shang Y."/>
            <person name="Xiao G."/>
            <person name="Zheng P."/>
            <person name="Cen K."/>
            <person name="Zhan S."/>
            <person name="Wang C."/>
        </authorList>
    </citation>
    <scope>NUCLEOTIDE SEQUENCE [LARGE SCALE GENOMIC DNA]</scope>
    <source>
        <strain evidence="2 3">RCEF 2490</strain>
    </source>
</reference>
<feature type="compositionally biased region" description="Basic and acidic residues" evidence="1">
    <location>
        <begin position="1"/>
        <end position="13"/>
    </location>
</feature>
<feature type="compositionally biased region" description="Basic and acidic residues" evidence="1">
    <location>
        <begin position="20"/>
        <end position="34"/>
    </location>
</feature>
<dbReference type="STRING" id="1081109.A0A168AR57"/>
<feature type="compositionally biased region" description="Low complexity" evidence="1">
    <location>
        <begin position="287"/>
        <end position="302"/>
    </location>
</feature>
<dbReference type="EMBL" id="AZGY01000011">
    <property type="protein sequence ID" value="KZZ94232.1"/>
    <property type="molecule type" value="Genomic_DNA"/>
</dbReference>
<feature type="region of interest" description="Disordered" evidence="1">
    <location>
        <begin position="1"/>
        <end position="43"/>
    </location>
</feature>
<evidence type="ECO:0000313" key="2">
    <source>
        <dbReference type="EMBL" id="KZZ94232.1"/>
    </source>
</evidence>
<dbReference type="AlphaFoldDB" id="A0A168AR57"/>
<evidence type="ECO:0000256" key="1">
    <source>
        <dbReference type="SAM" id="MobiDB-lite"/>
    </source>
</evidence>
<evidence type="ECO:0000313" key="3">
    <source>
        <dbReference type="Proteomes" id="UP000078544"/>
    </source>
</evidence>
<sequence>MPRKSSLDVKASEETITMEKTARKTERTHEENQERAYIAASRRADRSIEARVQSARMASDIHKKRTGKGFKITEEIVMKEEMYEEEDDDMPRSYRLLSANMQTASPEMNARLDAYLTNKMAMSAILARTNDEWRDNTINKLFAASFPNAASTAQQLTQNMPHNMQQTGPQVAQQAMYQSMPSPPLFQAAGESFAPGTYSPPSFSPSAFPPSPFQVPSTTAATSSSSPSYPLTPATTFSARPPSQNRRKSRAGVASGTARVRRNSSKVPSGMSKVTKVSGPAPTRQPSAVESSSETTLSSPTSVDEDIYSTGSAFTSHLPPEARMILDGVGTDAVSSETLAAQASFSDFFEAPSAFKGQPDTSMYNSAAWSPRKSSTDAGVSMEGESDYFENMPRYDDSVEFKNMANIFATGPGDAMSSKCPMPNIDDDWQLFVNEQAWSSEQ</sequence>
<feature type="region of interest" description="Disordered" evidence="1">
    <location>
        <begin position="182"/>
        <end position="304"/>
    </location>
</feature>
<name>A0A168AR57_9HYPO</name>
<protein>
    <submittedName>
        <fullName evidence="2">Uncharacterized protein</fullName>
    </submittedName>
</protein>
<accession>A0A168AR57</accession>